<dbReference type="InterPro" id="IPR037212">
    <property type="entry name" value="Med7/Med21-like"/>
</dbReference>
<evidence type="ECO:0000256" key="1">
    <source>
        <dbReference type="ARBA" id="ARBA00004123"/>
    </source>
</evidence>
<name>A7SH63_NEMVE</name>
<dbReference type="SUPFAM" id="SSF140718">
    <property type="entry name" value="Mediator hinge subcomplex-like"/>
    <property type="match status" value="1"/>
</dbReference>
<dbReference type="FunCoup" id="A7SH63">
    <property type="interactions" value="558"/>
</dbReference>
<evidence type="ECO:0000256" key="3">
    <source>
        <dbReference type="ARBA" id="ARBA00023015"/>
    </source>
</evidence>
<reference evidence="7 8" key="1">
    <citation type="journal article" date="2007" name="Science">
        <title>Sea anemone genome reveals ancestral eumetazoan gene repertoire and genomic organization.</title>
        <authorList>
            <person name="Putnam N.H."/>
            <person name="Srivastava M."/>
            <person name="Hellsten U."/>
            <person name="Dirks B."/>
            <person name="Chapman J."/>
            <person name="Salamov A."/>
            <person name="Terry A."/>
            <person name="Shapiro H."/>
            <person name="Lindquist E."/>
            <person name="Kapitonov V.V."/>
            <person name="Jurka J."/>
            <person name="Genikhovich G."/>
            <person name="Grigoriev I.V."/>
            <person name="Lucas S.M."/>
            <person name="Steele R.E."/>
            <person name="Finnerty J.R."/>
            <person name="Technau U."/>
            <person name="Martindale M.Q."/>
            <person name="Rokhsar D.S."/>
        </authorList>
    </citation>
    <scope>NUCLEOTIDE SEQUENCE [LARGE SCALE GENOMIC DNA]</scope>
    <source>
        <strain evidence="8">CH2 X CH6</strain>
    </source>
</reference>
<comment type="function">
    <text evidence="6">Component of the Mediator complex, a coactivator involved in the regulated transcription of nearly all RNA polymerase II-dependent genes. Mediator functions as a bridge to convey information from gene-specific regulatory proteins to the basal RNA polymerase II transcription machinery.</text>
</comment>
<evidence type="ECO:0000313" key="8">
    <source>
        <dbReference type="Proteomes" id="UP000001593"/>
    </source>
</evidence>
<evidence type="ECO:0000256" key="4">
    <source>
        <dbReference type="ARBA" id="ARBA00023163"/>
    </source>
</evidence>
<dbReference type="EMBL" id="DS469657">
    <property type="protein sequence ID" value="EDO36994.1"/>
    <property type="molecule type" value="Genomic_DNA"/>
</dbReference>
<dbReference type="InterPro" id="IPR009244">
    <property type="entry name" value="Mediatior_Med7"/>
</dbReference>
<keyword evidence="4 6" id="KW-0804">Transcription</keyword>
<dbReference type="eggNOG" id="KOG0570">
    <property type="taxonomic scope" value="Eukaryota"/>
</dbReference>
<dbReference type="GO" id="GO:0070847">
    <property type="term" value="C:core mediator complex"/>
    <property type="evidence" value="ECO:0000318"/>
    <property type="project" value="GO_Central"/>
</dbReference>
<protein>
    <recommendedName>
        <fullName evidence="6">Mediator of RNA polymerase II transcription subunit 7</fullName>
    </recommendedName>
</protein>
<dbReference type="STRING" id="45351.A7SH63"/>
<keyword evidence="8" id="KW-1185">Reference proteome</keyword>
<comment type="similarity">
    <text evidence="2 6">Belongs to the Mediator complex subunit 7 family.</text>
</comment>
<dbReference type="InterPro" id="IPR044888">
    <property type="entry name" value="Mediatior_Med7_sf"/>
</dbReference>
<comment type="subcellular location">
    <subcellularLocation>
        <location evidence="1 6">Nucleus</location>
    </subcellularLocation>
</comment>
<keyword evidence="6" id="KW-0010">Activator</keyword>
<evidence type="ECO:0000313" key="7">
    <source>
        <dbReference type="EMBL" id="EDO36994.1"/>
    </source>
</evidence>
<dbReference type="PhylomeDB" id="A7SH63"/>
<dbReference type="GO" id="GO:0003712">
    <property type="term" value="F:transcription coregulator activity"/>
    <property type="evidence" value="ECO:0007669"/>
    <property type="project" value="InterPro"/>
</dbReference>
<dbReference type="Pfam" id="PF05983">
    <property type="entry name" value="Med7"/>
    <property type="match status" value="1"/>
</dbReference>
<dbReference type="AlphaFoldDB" id="A7SH63"/>
<evidence type="ECO:0000256" key="2">
    <source>
        <dbReference type="ARBA" id="ARBA00009994"/>
    </source>
</evidence>
<evidence type="ECO:0000256" key="5">
    <source>
        <dbReference type="ARBA" id="ARBA00023242"/>
    </source>
</evidence>
<proteinExistence type="inferred from homology"/>
<dbReference type="Gene3D" id="6.10.140.200">
    <property type="match status" value="1"/>
</dbReference>
<sequence>MAAANEGVSPFPLPPIQYSKLYTDENIAQGNAPEPPPPIEGSYSVFGASFESDESIIRPLEVQGITRLYPQRRLDRISELKKLNHSILMNFLELLDTLIQTSSSAKRDAKLEDIRVLFINMHHLINELRPHQVYNSHPPPPI</sequence>
<dbReference type="GO" id="GO:0016592">
    <property type="term" value="C:mediator complex"/>
    <property type="evidence" value="ECO:0000318"/>
    <property type="project" value="GO_Central"/>
</dbReference>
<dbReference type="InParanoid" id="A7SH63"/>
<organism evidence="7 8">
    <name type="scientific">Nematostella vectensis</name>
    <name type="common">Starlet sea anemone</name>
    <dbReference type="NCBI Taxonomy" id="45351"/>
    <lineage>
        <taxon>Eukaryota</taxon>
        <taxon>Metazoa</taxon>
        <taxon>Cnidaria</taxon>
        <taxon>Anthozoa</taxon>
        <taxon>Hexacorallia</taxon>
        <taxon>Actiniaria</taxon>
        <taxon>Edwardsiidae</taxon>
        <taxon>Nematostella</taxon>
    </lineage>
</organism>
<dbReference type="Proteomes" id="UP000001593">
    <property type="component" value="Unassembled WGS sequence"/>
</dbReference>
<dbReference type="HOGENOM" id="CLU_065214_4_1_1"/>
<dbReference type="PANTHER" id="PTHR21428:SF11">
    <property type="entry name" value="MEDIATOR OF RNA POLYMERASE II TRANSCRIPTION SUBUNIT 7"/>
    <property type="match status" value="1"/>
</dbReference>
<keyword evidence="3 6" id="KW-0805">Transcription regulation</keyword>
<keyword evidence="5 6" id="KW-0539">Nucleus</keyword>
<accession>A7SH63</accession>
<evidence type="ECO:0000256" key="6">
    <source>
        <dbReference type="RuleBase" id="RU364060"/>
    </source>
</evidence>
<gene>
    <name evidence="7" type="ORF">NEMVEDRAFT_v1g118146</name>
</gene>
<dbReference type="PANTHER" id="PTHR21428">
    <property type="entry name" value="MEDIATOR OF RNA POLYMERASE II TRANSCRIPTION SUBUNIT 7"/>
    <property type="match status" value="1"/>
</dbReference>
<comment type="subunit">
    <text evidence="6">Component of the Mediator complex.</text>
</comment>
<dbReference type="KEGG" id="nve:5508472"/>
<dbReference type="GO" id="GO:0006357">
    <property type="term" value="P:regulation of transcription by RNA polymerase II"/>
    <property type="evidence" value="ECO:0000318"/>
    <property type="project" value="GO_Central"/>
</dbReference>
<dbReference type="OMA" id="HYTNERI"/>